<dbReference type="Proteomes" id="UP000039046">
    <property type="component" value="Unassembled WGS sequence"/>
</dbReference>
<gene>
    <name evidence="6" type="ORF">VHEMI02511</name>
</gene>
<evidence type="ECO:0000256" key="5">
    <source>
        <dbReference type="SAM" id="Phobius"/>
    </source>
</evidence>
<evidence type="ECO:0000256" key="4">
    <source>
        <dbReference type="ARBA" id="ARBA00023136"/>
    </source>
</evidence>
<evidence type="ECO:0000256" key="2">
    <source>
        <dbReference type="ARBA" id="ARBA00022692"/>
    </source>
</evidence>
<comment type="subcellular location">
    <subcellularLocation>
        <location evidence="1">Membrane</location>
        <topology evidence="1">Multi-pass membrane protein</topology>
    </subcellularLocation>
</comment>
<dbReference type="HOGENOM" id="CLU_041307_1_1_1"/>
<dbReference type="AlphaFoldDB" id="A0A0A1T8E2"/>
<proteinExistence type="predicted"/>
<evidence type="ECO:0000256" key="1">
    <source>
        <dbReference type="ARBA" id="ARBA00004141"/>
    </source>
</evidence>
<accession>A0A0A1T8E2</accession>
<keyword evidence="2 5" id="KW-0812">Transmembrane</keyword>
<feature type="transmembrane region" description="Helical" evidence="5">
    <location>
        <begin position="372"/>
        <end position="392"/>
    </location>
</feature>
<evidence type="ECO:0008006" key="8">
    <source>
        <dbReference type="Google" id="ProtNLM"/>
    </source>
</evidence>
<protein>
    <recommendedName>
        <fullName evidence="8">Mg2+ transporter protein, CorA-like/Zinc transport protein ZntB</fullName>
    </recommendedName>
</protein>
<dbReference type="STRING" id="1531966.A0A0A1T8E2"/>
<keyword evidence="7" id="KW-1185">Reference proteome</keyword>
<organism evidence="6 7">
    <name type="scientific">[Torrubiella] hemipterigena</name>
    <dbReference type="NCBI Taxonomy" id="1531966"/>
    <lineage>
        <taxon>Eukaryota</taxon>
        <taxon>Fungi</taxon>
        <taxon>Dikarya</taxon>
        <taxon>Ascomycota</taxon>
        <taxon>Pezizomycotina</taxon>
        <taxon>Sordariomycetes</taxon>
        <taxon>Hypocreomycetidae</taxon>
        <taxon>Hypocreales</taxon>
        <taxon>Clavicipitaceae</taxon>
        <taxon>Clavicipitaceae incertae sedis</taxon>
        <taxon>'Torrubiella' clade</taxon>
    </lineage>
</organism>
<feature type="transmembrane region" description="Helical" evidence="5">
    <location>
        <begin position="333"/>
        <end position="352"/>
    </location>
</feature>
<keyword evidence="4 5" id="KW-0472">Membrane</keyword>
<evidence type="ECO:0000313" key="6">
    <source>
        <dbReference type="EMBL" id="CEJ82450.1"/>
    </source>
</evidence>
<sequence>MTSIHTMSKPSKSCSALRVISWRTTANTAPEDYTCKIDDISQDGHYTLCKERGFSIILASANELSRPFPTAASARAQLSTLFKIPDVWWQASCKTSNGYFGSKTIHGDNNAGLVTWCSFKVKQLTATAIEVTDYTWPRMNVISRWYKDTQHTAILIFDPPPHLGDQWTSALLQNAPHVELDNPFWIYPVLGNLLVELQNTSVWTCRDLVRAVEKDRLGLLAERFTYESLHNLSRHIIHVSEMLDVGAQVAETIQQHRQLFEARQQDRLVPSAIHQELMFIQTMLNSLKKRSDSNMARLQNEISLCFNVVTQRQAHVSVQIGEAAKRDGEAMRVIAAVTLLFLPSTFVSAIFSTSFFNYDHGAGVWAISDKFWIYWAVAIPLTVVSVLTWVLWTRRRG</sequence>
<reference evidence="6 7" key="1">
    <citation type="journal article" date="2015" name="Genome Announc.">
        <title>Draft Genome Sequence and Gene Annotation of the Entomopathogenic Fungus Verticillium hemipterigenum.</title>
        <authorList>
            <person name="Horn F."/>
            <person name="Habel A."/>
            <person name="Scharf D.H."/>
            <person name="Dworschak J."/>
            <person name="Brakhage A.A."/>
            <person name="Guthke R."/>
            <person name="Hertweck C."/>
            <person name="Linde J."/>
        </authorList>
    </citation>
    <scope>NUCLEOTIDE SEQUENCE [LARGE SCALE GENOMIC DNA]</scope>
</reference>
<dbReference type="EMBL" id="CDHN01000001">
    <property type="protein sequence ID" value="CEJ82450.1"/>
    <property type="molecule type" value="Genomic_DNA"/>
</dbReference>
<keyword evidence="3 5" id="KW-1133">Transmembrane helix</keyword>
<dbReference type="Gene3D" id="1.20.58.340">
    <property type="entry name" value="Magnesium transport protein CorA, transmembrane region"/>
    <property type="match status" value="1"/>
</dbReference>
<dbReference type="GO" id="GO:0016020">
    <property type="term" value="C:membrane"/>
    <property type="evidence" value="ECO:0007669"/>
    <property type="project" value="UniProtKB-SubCell"/>
</dbReference>
<evidence type="ECO:0000256" key="3">
    <source>
        <dbReference type="ARBA" id="ARBA00022989"/>
    </source>
</evidence>
<dbReference type="SUPFAM" id="SSF144083">
    <property type="entry name" value="Magnesium transport protein CorA, transmembrane region"/>
    <property type="match status" value="1"/>
</dbReference>
<dbReference type="InterPro" id="IPR045863">
    <property type="entry name" value="CorA_TM1_TM2"/>
</dbReference>
<dbReference type="OrthoDB" id="5207033at2759"/>
<evidence type="ECO:0000313" key="7">
    <source>
        <dbReference type="Proteomes" id="UP000039046"/>
    </source>
</evidence>
<name>A0A0A1T8E2_9HYPO</name>